<comment type="caution">
    <text evidence="1">The sequence shown here is derived from an EMBL/GenBank/DDBJ whole genome shotgun (WGS) entry which is preliminary data.</text>
</comment>
<accession>A0ABU0Z081</accession>
<sequence>MTLLAMLSIAGCTASTPGPGPAPTPSPSNERLTAEQCDRFATAYEEFQEIARTTGRSEDELLTARDELLTAWQDIAAEAAPTAGAIIELVALTFQAGMDAGFDSARYQEFLDAHDMVLEECNNVSV</sequence>
<keyword evidence="2" id="KW-1185">Reference proteome</keyword>
<evidence type="ECO:0000313" key="1">
    <source>
        <dbReference type="EMBL" id="MDQ7877428.1"/>
    </source>
</evidence>
<protein>
    <recommendedName>
        <fullName evidence="3">Lipoprotein</fullName>
    </recommendedName>
</protein>
<evidence type="ECO:0008006" key="3">
    <source>
        <dbReference type="Google" id="ProtNLM"/>
    </source>
</evidence>
<dbReference type="Proteomes" id="UP001235133">
    <property type="component" value="Unassembled WGS sequence"/>
</dbReference>
<dbReference type="EMBL" id="JAVFWO010000002">
    <property type="protein sequence ID" value="MDQ7877428.1"/>
    <property type="molecule type" value="Genomic_DNA"/>
</dbReference>
<proteinExistence type="predicted"/>
<gene>
    <name evidence="1" type="ORF">Q9R08_05500</name>
</gene>
<organism evidence="1 2">
    <name type="scientific">Microbacterium psychrotolerans</name>
    <dbReference type="NCBI Taxonomy" id="3068321"/>
    <lineage>
        <taxon>Bacteria</taxon>
        <taxon>Bacillati</taxon>
        <taxon>Actinomycetota</taxon>
        <taxon>Actinomycetes</taxon>
        <taxon>Micrococcales</taxon>
        <taxon>Microbacteriaceae</taxon>
        <taxon>Microbacterium</taxon>
    </lineage>
</organism>
<evidence type="ECO:0000313" key="2">
    <source>
        <dbReference type="Proteomes" id="UP001235133"/>
    </source>
</evidence>
<name>A0ABU0Z081_9MICO</name>
<reference evidence="1 2" key="1">
    <citation type="submission" date="2023-08" db="EMBL/GenBank/DDBJ databases">
        <title>Microbacterium psychrotolerans sp. nov., a psychrotolerant bacterium isolated from soil in Heilongjiang Province, China.</title>
        <authorList>
            <person name="An P."/>
            <person name="Zhao D."/>
            <person name="Xiang H."/>
        </authorList>
    </citation>
    <scope>NUCLEOTIDE SEQUENCE [LARGE SCALE GENOMIC DNA]</scope>
    <source>
        <strain evidence="1 2">QXD-8</strain>
    </source>
</reference>
<dbReference type="RefSeq" id="WP_308866868.1">
    <property type="nucleotide sequence ID" value="NZ_JAVFWO010000002.1"/>
</dbReference>